<reference evidence="2 3" key="1">
    <citation type="submission" date="2019-04" db="EMBL/GenBank/DDBJ databases">
        <title>Reference strain of H23.</title>
        <authorList>
            <person name="Luo X."/>
        </authorList>
    </citation>
    <scope>NUCLEOTIDE SEQUENCE [LARGE SCALE GENOMIC DNA]</scope>
    <source>
        <strain evidence="2 3">H23</strain>
    </source>
</reference>
<dbReference type="AlphaFoldDB" id="A0A4U5JJV0"/>
<feature type="domain" description="N-acetyltransferase" evidence="1">
    <location>
        <begin position="4"/>
        <end position="164"/>
    </location>
</feature>
<dbReference type="EMBL" id="SZUA01000003">
    <property type="protein sequence ID" value="TKR29295.1"/>
    <property type="molecule type" value="Genomic_DNA"/>
</dbReference>
<dbReference type="PIRSF" id="PIRSF028520">
    <property type="entry name" value="UCP028520"/>
    <property type="match status" value="1"/>
</dbReference>
<keyword evidence="2" id="KW-0808">Transferase</keyword>
<evidence type="ECO:0000313" key="3">
    <source>
        <dbReference type="Proteomes" id="UP000308707"/>
    </source>
</evidence>
<dbReference type="GO" id="GO:0016747">
    <property type="term" value="F:acyltransferase activity, transferring groups other than amino-acyl groups"/>
    <property type="evidence" value="ECO:0007669"/>
    <property type="project" value="InterPro"/>
</dbReference>
<gene>
    <name evidence="2" type="ORF">FCE95_14120</name>
</gene>
<keyword evidence="3" id="KW-1185">Reference proteome</keyword>
<proteinExistence type="predicted"/>
<dbReference type="InterPro" id="IPR016181">
    <property type="entry name" value="Acyl_CoA_acyltransferase"/>
</dbReference>
<dbReference type="CDD" id="cd04301">
    <property type="entry name" value="NAT_SF"/>
    <property type="match status" value="1"/>
</dbReference>
<dbReference type="Pfam" id="PF00583">
    <property type="entry name" value="Acetyltransf_1"/>
    <property type="match status" value="1"/>
</dbReference>
<dbReference type="SUPFAM" id="SSF55729">
    <property type="entry name" value="Acyl-CoA N-acyltransferases (Nat)"/>
    <property type="match status" value="1"/>
</dbReference>
<sequence length="164" mass="18370">MSTPSIRDATAADHAAILALNLESEALVSPMDAARLRELDAQAAYHRVADIDGSVAAFLLAFREGADYDSPNYRWFAERYPRFLYVDRIIVSSARQGRKLGNALYEDLFAYARAQAVPRVTCEFYTVPFNEGSSRFHAKFGFREVGRQWVADGKKEVSLQIATP</sequence>
<dbReference type="PROSITE" id="PS51186">
    <property type="entry name" value="GNAT"/>
    <property type="match status" value="1"/>
</dbReference>
<dbReference type="Proteomes" id="UP000308707">
    <property type="component" value="Unassembled WGS sequence"/>
</dbReference>
<evidence type="ECO:0000259" key="1">
    <source>
        <dbReference type="PROSITE" id="PS51186"/>
    </source>
</evidence>
<evidence type="ECO:0000313" key="2">
    <source>
        <dbReference type="EMBL" id="TKR29295.1"/>
    </source>
</evidence>
<dbReference type="InterPro" id="IPR016890">
    <property type="entry name" value="UCP028520"/>
</dbReference>
<accession>A0A4U5JJV0</accession>
<dbReference type="InterPro" id="IPR000182">
    <property type="entry name" value="GNAT_dom"/>
</dbReference>
<comment type="caution">
    <text evidence="2">The sequence shown here is derived from an EMBL/GenBank/DDBJ whole genome shotgun (WGS) entry which is preliminary data.</text>
</comment>
<name>A0A4U5JJV0_9GAMM</name>
<organism evidence="2 3">
    <name type="scientific">Luteimonas gilva</name>
    <dbReference type="NCBI Taxonomy" id="2572684"/>
    <lineage>
        <taxon>Bacteria</taxon>
        <taxon>Pseudomonadati</taxon>
        <taxon>Pseudomonadota</taxon>
        <taxon>Gammaproteobacteria</taxon>
        <taxon>Lysobacterales</taxon>
        <taxon>Lysobacteraceae</taxon>
        <taxon>Luteimonas</taxon>
    </lineage>
</organism>
<dbReference type="Gene3D" id="3.40.630.30">
    <property type="match status" value="1"/>
</dbReference>
<dbReference type="OrthoDB" id="6182349at2"/>
<dbReference type="RefSeq" id="WP_137267699.1">
    <property type="nucleotide sequence ID" value="NZ_SZUA01000003.1"/>
</dbReference>
<protein>
    <submittedName>
        <fullName evidence="2">GNAT family N-acetyltransferase</fullName>
    </submittedName>
</protein>